<dbReference type="Proteomes" id="UP000015105">
    <property type="component" value="Chromosome 2D"/>
</dbReference>
<feature type="region of interest" description="Disordered" evidence="1">
    <location>
        <begin position="93"/>
        <end position="113"/>
    </location>
</feature>
<evidence type="ECO:0000313" key="2">
    <source>
        <dbReference type="EnsemblPlants" id="AET2Gv20766400.8"/>
    </source>
</evidence>
<evidence type="ECO:0000256" key="1">
    <source>
        <dbReference type="SAM" id="MobiDB-lite"/>
    </source>
</evidence>
<accession>A0A453C7X7</accession>
<reference evidence="3" key="2">
    <citation type="journal article" date="2017" name="Nat. Plants">
        <title>The Aegilops tauschii genome reveals multiple impacts of transposons.</title>
        <authorList>
            <person name="Zhao G."/>
            <person name="Zou C."/>
            <person name="Li K."/>
            <person name="Wang K."/>
            <person name="Li T."/>
            <person name="Gao L."/>
            <person name="Zhang X."/>
            <person name="Wang H."/>
            <person name="Yang Z."/>
            <person name="Liu X."/>
            <person name="Jiang W."/>
            <person name="Mao L."/>
            <person name="Kong X."/>
            <person name="Jiao Y."/>
            <person name="Jia J."/>
        </authorList>
    </citation>
    <scope>NUCLEOTIDE SEQUENCE [LARGE SCALE GENOMIC DNA]</scope>
    <source>
        <strain evidence="3">cv. AL8/78</strain>
    </source>
</reference>
<organism evidence="2 3">
    <name type="scientific">Aegilops tauschii subsp. strangulata</name>
    <name type="common">Goatgrass</name>
    <dbReference type="NCBI Taxonomy" id="200361"/>
    <lineage>
        <taxon>Eukaryota</taxon>
        <taxon>Viridiplantae</taxon>
        <taxon>Streptophyta</taxon>
        <taxon>Embryophyta</taxon>
        <taxon>Tracheophyta</taxon>
        <taxon>Spermatophyta</taxon>
        <taxon>Magnoliopsida</taxon>
        <taxon>Liliopsida</taxon>
        <taxon>Poales</taxon>
        <taxon>Poaceae</taxon>
        <taxon>BOP clade</taxon>
        <taxon>Pooideae</taxon>
        <taxon>Triticodae</taxon>
        <taxon>Triticeae</taxon>
        <taxon>Triticinae</taxon>
        <taxon>Aegilops</taxon>
    </lineage>
</organism>
<name>A0A453C7X7_AEGTS</name>
<reference evidence="3" key="1">
    <citation type="journal article" date="2014" name="Science">
        <title>Ancient hybridizations among the ancestral genomes of bread wheat.</title>
        <authorList>
            <consortium name="International Wheat Genome Sequencing Consortium,"/>
            <person name="Marcussen T."/>
            <person name="Sandve S.R."/>
            <person name="Heier L."/>
            <person name="Spannagl M."/>
            <person name="Pfeifer M."/>
            <person name="Jakobsen K.S."/>
            <person name="Wulff B.B."/>
            <person name="Steuernagel B."/>
            <person name="Mayer K.F."/>
            <person name="Olsen O.A."/>
        </authorList>
    </citation>
    <scope>NUCLEOTIDE SEQUENCE [LARGE SCALE GENOMIC DNA]</scope>
    <source>
        <strain evidence="3">cv. AL8/78</strain>
    </source>
</reference>
<reference evidence="2" key="3">
    <citation type="journal article" date="2017" name="Nature">
        <title>Genome sequence of the progenitor of the wheat D genome Aegilops tauschii.</title>
        <authorList>
            <person name="Luo M.C."/>
            <person name="Gu Y.Q."/>
            <person name="Puiu D."/>
            <person name="Wang H."/>
            <person name="Twardziok S.O."/>
            <person name="Deal K.R."/>
            <person name="Huo N."/>
            <person name="Zhu T."/>
            <person name="Wang L."/>
            <person name="Wang Y."/>
            <person name="McGuire P.E."/>
            <person name="Liu S."/>
            <person name="Long H."/>
            <person name="Ramasamy R.K."/>
            <person name="Rodriguez J.C."/>
            <person name="Van S.L."/>
            <person name="Yuan L."/>
            <person name="Wang Z."/>
            <person name="Xia Z."/>
            <person name="Xiao L."/>
            <person name="Anderson O.D."/>
            <person name="Ouyang S."/>
            <person name="Liang Y."/>
            <person name="Zimin A.V."/>
            <person name="Pertea G."/>
            <person name="Qi P."/>
            <person name="Bennetzen J.L."/>
            <person name="Dai X."/>
            <person name="Dawson M.W."/>
            <person name="Muller H.G."/>
            <person name="Kugler K."/>
            <person name="Rivarola-Duarte L."/>
            <person name="Spannagl M."/>
            <person name="Mayer K.F.X."/>
            <person name="Lu F.H."/>
            <person name="Bevan M.W."/>
            <person name="Leroy P."/>
            <person name="Li P."/>
            <person name="You F.M."/>
            <person name="Sun Q."/>
            <person name="Liu Z."/>
            <person name="Lyons E."/>
            <person name="Wicker T."/>
            <person name="Salzberg S.L."/>
            <person name="Devos K.M."/>
            <person name="Dvorak J."/>
        </authorList>
    </citation>
    <scope>NUCLEOTIDE SEQUENCE [LARGE SCALE GENOMIC DNA]</scope>
    <source>
        <strain evidence="2">cv. AL8/78</strain>
    </source>
</reference>
<reference evidence="2" key="4">
    <citation type="submission" date="2019-03" db="UniProtKB">
        <authorList>
            <consortium name="EnsemblPlants"/>
        </authorList>
    </citation>
    <scope>IDENTIFICATION</scope>
</reference>
<dbReference type="Gramene" id="AET2Gv20766400.8">
    <property type="protein sequence ID" value="AET2Gv20766400.8"/>
    <property type="gene ID" value="AET2Gv20766400"/>
</dbReference>
<proteinExistence type="predicted"/>
<keyword evidence="3" id="KW-1185">Reference proteome</keyword>
<protein>
    <submittedName>
        <fullName evidence="2">Uncharacterized protein</fullName>
    </submittedName>
</protein>
<dbReference type="AlphaFoldDB" id="A0A453C7X7"/>
<sequence length="113" mass="12472">PLSLPRAARSPFHFEHVTQKATERDIHGDLELPLAARWLVVTRRRSPSYCLAPSASSLFLQPKTCSISPPRIHLGTIISPLVGFVRFESPEADYRGDGAAHNSQFDGLQRGVP</sequence>
<reference evidence="2" key="5">
    <citation type="journal article" date="2021" name="G3 (Bethesda)">
        <title>Aegilops tauschii genome assembly Aet v5.0 features greater sequence contiguity and improved annotation.</title>
        <authorList>
            <person name="Wang L."/>
            <person name="Zhu T."/>
            <person name="Rodriguez J.C."/>
            <person name="Deal K.R."/>
            <person name="Dubcovsky J."/>
            <person name="McGuire P.E."/>
            <person name="Lux T."/>
            <person name="Spannagl M."/>
            <person name="Mayer K.F.X."/>
            <person name="Baldrich P."/>
            <person name="Meyers B.C."/>
            <person name="Huo N."/>
            <person name="Gu Y.Q."/>
            <person name="Zhou H."/>
            <person name="Devos K.M."/>
            <person name="Bennetzen J.L."/>
            <person name="Unver T."/>
            <person name="Budak H."/>
            <person name="Gulick P.J."/>
            <person name="Galiba G."/>
            <person name="Kalapos B."/>
            <person name="Nelson D.R."/>
            <person name="Li P."/>
            <person name="You F.M."/>
            <person name="Luo M.C."/>
            <person name="Dvorak J."/>
        </authorList>
    </citation>
    <scope>NUCLEOTIDE SEQUENCE [LARGE SCALE GENOMIC DNA]</scope>
    <source>
        <strain evidence="2">cv. AL8/78</strain>
    </source>
</reference>
<evidence type="ECO:0000313" key="3">
    <source>
        <dbReference type="Proteomes" id="UP000015105"/>
    </source>
</evidence>
<dbReference type="EnsemblPlants" id="AET2Gv20766400.8">
    <property type="protein sequence ID" value="AET2Gv20766400.8"/>
    <property type="gene ID" value="AET2Gv20766400"/>
</dbReference>